<accession>A0A382G710</accession>
<reference evidence="1" key="1">
    <citation type="submission" date="2018-05" db="EMBL/GenBank/DDBJ databases">
        <authorList>
            <person name="Lanie J.A."/>
            <person name="Ng W.-L."/>
            <person name="Kazmierczak K.M."/>
            <person name="Andrzejewski T.M."/>
            <person name="Davidsen T.M."/>
            <person name="Wayne K.J."/>
            <person name="Tettelin H."/>
            <person name="Glass J.I."/>
            <person name="Rusch D."/>
            <person name="Podicherti R."/>
            <person name="Tsui H.-C.T."/>
            <person name="Winkler M.E."/>
        </authorList>
    </citation>
    <scope>NUCLEOTIDE SEQUENCE</scope>
</reference>
<name>A0A382G710_9ZZZZ</name>
<organism evidence="1">
    <name type="scientific">marine metagenome</name>
    <dbReference type="NCBI Taxonomy" id="408172"/>
    <lineage>
        <taxon>unclassified sequences</taxon>
        <taxon>metagenomes</taxon>
        <taxon>ecological metagenomes</taxon>
    </lineage>
</organism>
<gene>
    <name evidence="1" type="ORF">METZ01_LOCUS223553</name>
</gene>
<proteinExistence type="predicted"/>
<dbReference type="AlphaFoldDB" id="A0A382G710"/>
<protein>
    <submittedName>
        <fullName evidence="1">Uncharacterized protein</fullName>
    </submittedName>
</protein>
<evidence type="ECO:0000313" key="1">
    <source>
        <dbReference type="EMBL" id="SVB70699.1"/>
    </source>
</evidence>
<sequence>MAAGVPFLHHDTESRPLRPLCKAQLIRTYHTHTFYQADSTYIESFCSNIPLFLCHWLTAANDCPVSTTGDYEFRSAFRT</sequence>
<dbReference type="EMBL" id="UINC01053769">
    <property type="protein sequence ID" value="SVB70699.1"/>
    <property type="molecule type" value="Genomic_DNA"/>
</dbReference>